<dbReference type="Proteomes" id="UP001652445">
    <property type="component" value="Unassembled WGS sequence"/>
</dbReference>
<dbReference type="PROSITE" id="PS51350">
    <property type="entry name" value="PTS_HPR_DOM"/>
    <property type="match status" value="1"/>
</dbReference>
<name>A0ABT2UUT9_9BACL</name>
<gene>
    <name evidence="5" type="ORF">OB236_37260</name>
</gene>
<dbReference type="EMBL" id="JAOQIO010000124">
    <property type="protein sequence ID" value="MCU6797786.1"/>
    <property type="molecule type" value="Genomic_DNA"/>
</dbReference>
<evidence type="ECO:0000256" key="3">
    <source>
        <dbReference type="ARBA" id="ARBA00022683"/>
    </source>
</evidence>
<comment type="subcellular location">
    <subcellularLocation>
        <location evidence="1">Cytoplasm</location>
    </subcellularLocation>
</comment>
<feature type="domain" description="HPr" evidence="4">
    <location>
        <begin position="1"/>
        <end position="86"/>
    </location>
</feature>
<organism evidence="5 6">
    <name type="scientific">Paenibacillus baimaensis</name>
    <dbReference type="NCBI Taxonomy" id="2982185"/>
    <lineage>
        <taxon>Bacteria</taxon>
        <taxon>Bacillati</taxon>
        <taxon>Bacillota</taxon>
        <taxon>Bacilli</taxon>
        <taxon>Bacillales</taxon>
        <taxon>Paenibacillaceae</taxon>
        <taxon>Paenibacillus</taxon>
    </lineage>
</organism>
<sequence>MRVHDIEITHDMQPQYLQMVAQKASTYRSDITIKFERENINLDAKSILGMLLIPMRTGTRITIQTKGRDEQEAIDAMSSLLENNTP</sequence>
<evidence type="ECO:0000256" key="1">
    <source>
        <dbReference type="ARBA" id="ARBA00004496"/>
    </source>
</evidence>
<evidence type="ECO:0000256" key="2">
    <source>
        <dbReference type="ARBA" id="ARBA00022490"/>
    </source>
</evidence>
<evidence type="ECO:0000313" key="5">
    <source>
        <dbReference type="EMBL" id="MCU6797786.1"/>
    </source>
</evidence>
<comment type="caution">
    <text evidence="5">The sequence shown here is derived from an EMBL/GenBank/DDBJ whole genome shotgun (WGS) entry which is preliminary data.</text>
</comment>
<accession>A0ABT2UUT9</accession>
<dbReference type="SUPFAM" id="SSF55594">
    <property type="entry name" value="HPr-like"/>
    <property type="match status" value="1"/>
</dbReference>
<dbReference type="PANTHER" id="PTHR33705:SF2">
    <property type="entry name" value="PHOSPHOCARRIER PROTEIN NPR"/>
    <property type="match status" value="1"/>
</dbReference>
<dbReference type="Gene3D" id="3.30.1340.10">
    <property type="entry name" value="HPr-like"/>
    <property type="match status" value="1"/>
</dbReference>
<dbReference type="RefSeq" id="WP_076228725.1">
    <property type="nucleotide sequence ID" value="NZ_JAOQIO010000124.1"/>
</dbReference>
<keyword evidence="6" id="KW-1185">Reference proteome</keyword>
<proteinExistence type="predicted"/>
<reference evidence="5 6" key="1">
    <citation type="submission" date="2022-09" db="EMBL/GenBank/DDBJ databases">
        <authorList>
            <person name="Han X.L."/>
            <person name="Wang Q."/>
            <person name="Lu T."/>
        </authorList>
    </citation>
    <scope>NUCLEOTIDE SEQUENCE [LARGE SCALE GENOMIC DNA]</scope>
    <source>
        <strain evidence="5 6">WQ 127069</strain>
    </source>
</reference>
<keyword evidence="3" id="KW-0598">Phosphotransferase system</keyword>
<dbReference type="InterPro" id="IPR035895">
    <property type="entry name" value="HPr-like_sf"/>
</dbReference>
<evidence type="ECO:0000313" key="6">
    <source>
        <dbReference type="Proteomes" id="UP001652445"/>
    </source>
</evidence>
<protein>
    <submittedName>
        <fullName evidence="5">HPr family phosphocarrier protein</fullName>
    </submittedName>
</protein>
<dbReference type="Pfam" id="PF00381">
    <property type="entry name" value="PTS-HPr"/>
    <property type="match status" value="1"/>
</dbReference>
<evidence type="ECO:0000259" key="4">
    <source>
        <dbReference type="PROSITE" id="PS51350"/>
    </source>
</evidence>
<dbReference type="InterPro" id="IPR000032">
    <property type="entry name" value="HPr-like"/>
</dbReference>
<keyword evidence="2" id="KW-0963">Cytoplasm</keyword>
<dbReference type="InterPro" id="IPR050399">
    <property type="entry name" value="HPr"/>
</dbReference>
<dbReference type="PANTHER" id="PTHR33705">
    <property type="entry name" value="PHOSPHOCARRIER PROTEIN HPR"/>
    <property type="match status" value="1"/>
</dbReference>